<keyword evidence="1" id="KW-0472">Membrane</keyword>
<dbReference type="PANTHER" id="PTHR43283:SF7">
    <property type="entry name" value="BETA-LACTAMASE-RELATED DOMAIN-CONTAINING PROTEIN"/>
    <property type="match status" value="1"/>
</dbReference>
<dbReference type="PANTHER" id="PTHR43283">
    <property type="entry name" value="BETA-LACTAMASE-RELATED"/>
    <property type="match status" value="1"/>
</dbReference>
<evidence type="ECO:0000313" key="4">
    <source>
        <dbReference type="Proteomes" id="UP001225933"/>
    </source>
</evidence>
<keyword evidence="3" id="KW-0378">Hydrolase</keyword>
<gene>
    <name evidence="3" type="ORF">QX233_10665</name>
</gene>
<comment type="caution">
    <text evidence="3">The sequence shown here is derived from an EMBL/GenBank/DDBJ whole genome shotgun (WGS) entry which is preliminary data.</text>
</comment>
<proteinExistence type="predicted"/>
<evidence type="ECO:0000313" key="3">
    <source>
        <dbReference type="EMBL" id="MDN4012925.1"/>
    </source>
</evidence>
<feature type="transmembrane region" description="Helical" evidence="1">
    <location>
        <begin position="12"/>
        <end position="30"/>
    </location>
</feature>
<dbReference type="Gene3D" id="3.40.710.10">
    <property type="entry name" value="DD-peptidase/beta-lactamase superfamily"/>
    <property type="match status" value="1"/>
</dbReference>
<accession>A0AAJ1R4J0</accession>
<feature type="domain" description="Beta-lactamase-related" evidence="2">
    <location>
        <begin position="86"/>
        <end position="360"/>
    </location>
</feature>
<evidence type="ECO:0000256" key="1">
    <source>
        <dbReference type="SAM" id="Phobius"/>
    </source>
</evidence>
<reference evidence="3" key="1">
    <citation type="submission" date="2023-06" db="EMBL/GenBank/DDBJ databases">
        <title>Two Chryseobacterium gambrini strains from China.</title>
        <authorList>
            <person name="Zeng J."/>
            <person name="Wu Y."/>
        </authorList>
    </citation>
    <scope>NUCLEOTIDE SEQUENCE</scope>
    <source>
        <strain evidence="3">SQ219</strain>
    </source>
</reference>
<dbReference type="Proteomes" id="UP001225933">
    <property type="component" value="Unassembled WGS sequence"/>
</dbReference>
<dbReference type="GO" id="GO:0016787">
    <property type="term" value="F:hydrolase activity"/>
    <property type="evidence" value="ECO:0007669"/>
    <property type="project" value="UniProtKB-KW"/>
</dbReference>
<keyword evidence="1" id="KW-1133">Transmembrane helix</keyword>
<organism evidence="3 4">
    <name type="scientific">Chryseobacterium gambrini</name>
    <dbReference type="NCBI Taxonomy" id="373672"/>
    <lineage>
        <taxon>Bacteria</taxon>
        <taxon>Pseudomonadati</taxon>
        <taxon>Bacteroidota</taxon>
        <taxon>Flavobacteriia</taxon>
        <taxon>Flavobacteriales</taxon>
        <taxon>Weeksellaceae</taxon>
        <taxon>Chryseobacterium group</taxon>
        <taxon>Chryseobacterium</taxon>
    </lineage>
</organism>
<dbReference type="Pfam" id="PF00144">
    <property type="entry name" value="Beta-lactamase"/>
    <property type="match status" value="1"/>
</dbReference>
<evidence type="ECO:0000259" key="2">
    <source>
        <dbReference type="Pfam" id="PF00144"/>
    </source>
</evidence>
<protein>
    <submittedName>
        <fullName evidence="3">Serine hydrolase</fullName>
        <ecNumber evidence="3">3.-.-.-</ecNumber>
    </submittedName>
</protein>
<name>A0AAJ1R4J0_9FLAO</name>
<dbReference type="SUPFAM" id="SSF56601">
    <property type="entry name" value="beta-lactamase/transpeptidase-like"/>
    <property type="match status" value="1"/>
</dbReference>
<dbReference type="AlphaFoldDB" id="A0AAJ1R4J0"/>
<dbReference type="InterPro" id="IPR050789">
    <property type="entry name" value="Diverse_Enzym_Activities"/>
</dbReference>
<sequence length="386" mass="45089">MKKTLKFLKKTISYFIIFWFIIFAILYLTGNKYFFRAVRLTYLQGNTTSNISDAKDFDVNTIKSSKPQDWELHPNYNKAKLSNEFVKELEKYKTAVFLVIKDGKILQEHYWRPYSEKSLTNSFSMAKSLVTLLAQKAIEDGYINSWEQPITDYLPEYKNDPNAQKCTIADLSKMTSGFNWKEDYYFPLNPTSKAYYGKNMDEVILNRKFIQALDTKWKYLSGNTQLLGYIISRATKKTLSEYLSEKFWKPLGMSQDATWTVDHTGGIEKAYCCVSSCARDFAKFGQLYLQKGNWNGKQLIDSTFLEKATHPNSLSPGVYGYGFWMDYTHKYPFYMMKGHLGQYVICLPKQNAIIVRLGESRTKELGEKNKFLTKDIYLYINEIEKY</sequence>
<keyword evidence="1" id="KW-0812">Transmembrane</keyword>
<dbReference type="EMBL" id="JAUHGV010000010">
    <property type="protein sequence ID" value="MDN4012925.1"/>
    <property type="molecule type" value="Genomic_DNA"/>
</dbReference>
<dbReference type="EC" id="3.-.-.-" evidence="3"/>
<dbReference type="InterPro" id="IPR001466">
    <property type="entry name" value="Beta-lactam-related"/>
</dbReference>
<dbReference type="InterPro" id="IPR012338">
    <property type="entry name" value="Beta-lactam/transpept-like"/>
</dbReference>
<dbReference type="RefSeq" id="WP_214587377.1">
    <property type="nucleotide sequence ID" value="NZ_JAUHGV010000010.1"/>
</dbReference>